<dbReference type="InterPro" id="IPR011527">
    <property type="entry name" value="ABC1_TM_dom"/>
</dbReference>
<feature type="domain" description="ABC transmembrane type-1" evidence="9">
    <location>
        <begin position="26"/>
        <end position="306"/>
    </location>
</feature>
<keyword evidence="4" id="KW-0067">ATP-binding</keyword>
<dbReference type="RefSeq" id="WP_035868072.1">
    <property type="nucleotide sequence ID" value="NZ_KK853997.1"/>
</dbReference>
<feature type="transmembrane region" description="Helical" evidence="7">
    <location>
        <begin position="279"/>
        <end position="301"/>
    </location>
</feature>
<feature type="transmembrane region" description="Helical" evidence="7">
    <location>
        <begin position="23"/>
        <end position="44"/>
    </location>
</feature>
<dbReference type="PANTHER" id="PTHR43394">
    <property type="entry name" value="ATP-DEPENDENT PERMEASE MDL1, MITOCHONDRIAL"/>
    <property type="match status" value="1"/>
</dbReference>
<evidence type="ECO:0000256" key="4">
    <source>
        <dbReference type="ARBA" id="ARBA00022840"/>
    </source>
</evidence>
<dbReference type="Proteomes" id="UP000027178">
    <property type="component" value="Unassembled WGS sequence"/>
</dbReference>
<keyword evidence="6 7" id="KW-0472">Membrane</keyword>
<evidence type="ECO:0000256" key="5">
    <source>
        <dbReference type="ARBA" id="ARBA00022989"/>
    </source>
</evidence>
<protein>
    <recommendedName>
        <fullName evidence="12">ABC transporter permease</fullName>
    </recommendedName>
</protein>
<sequence>MKAFLHAVSFLVRLSWRTDRARLLKAFALVMVGYLATPLTALALRDFTNAALGGETGAARLYGLATAVLLIFELLMGHFAHLTYFELGEIEEEALHAELVRICNGTRGIEHFDSAGFAETMTLVREELGRMRLAVEAVLQLTGLLVQVLITTVVLATVDPWLVLLPLAGFPPVLISNASQRLVDRAKTASASATQLSRHLLELATTGSSAKEIKLFGIEERLIGRQRAEWDASARRLGRAQLTAAAARAAGQAVFAAAYGGALVLVVRRAVDGQVNVGSVVLVIALAVQVSVQVAAGLGLLSTLQGAGLAVERIGSLRDRVRPDPEPVGDPQDAPARLRSGIRLENVSFGYPGTDRLVLRDVTVDIPAGSSVALVGENGAGKSTLVKLLCGLYEPSSGRILVDGVDLRSLRGRSWQDRVAMLFQDFARLELLLRENVGIGHVPALGSDAEVRAALAGAQAEDLVAKVPGGLDGLLGRAYGDGAELSGGQWQKLGLARAGMRGRPLLLALDEPASALDPSAEHRLFESLVASSDAAARTVGAVTLFTSHRFSTVRIADLILVLDGGSVVASGSHQELMAEQGLYAELFGMQARAYR</sequence>
<evidence type="ECO:0000313" key="10">
    <source>
        <dbReference type="EMBL" id="KDN81910.1"/>
    </source>
</evidence>
<dbReference type="EMBL" id="JNBY01000128">
    <property type="protein sequence ID" value="KDN81910.1"/>
    <property type="molecule type" value="Genomic_DNA"/>
</dbReference>
<dbReference type="Gene3D" id="1.20.1560.10">
    <property type="entry name" value="ABC transporter type 1, transmembrane domain"/>
    <property type="match status" value="1"/>
</dbReference>
<feature type="transmembrane region" description="Helical" evidence="7">
    <location>
        <begin position="245"/>
        <end position="267"/>
    </location>
</feature>
<dbReference type="GO" id="GO:0015421">
    <property type="term" value="F:ABC-type oligopeptide transporter activity"/>
    <property type="evidence" value="ECO:0007669"/>
    <property type="project" value="TreeGrafter"/>
</dbReference>
<evidence type="ECO:0000259" key="8">
    <source>
        <dbReference type="PROSITE" id="PS50893"/>
    </source>
</evidence>
<dbReference type="PANTHER" id="PTHR43394:SF1">
    <property type="entry name" value="ATP-BINDING CASSETTE SUB-FAMILY B MEMBER 10, MITOCHONDRIAL"/>
    <property type="match status" value="1"/>
</dbReference>
<organism evidence="10 11">
    <name type="scientific">Kitasatospora cheerisanensis KCTC 2395</name>
    <dbReference type="NCBI Taxonomy" id="1348663"/>
    <lineage>
        <taxon>Bacteria</taxon>
        <taxon>Bacillati</taxon>
        <taxon>Actinomycetota</taxon>
        <taxon>Actinomycetes</taxon>
        <taxon>Kitasatosporales</taxon>
        <taxon>Streptomycetaceae</taxon>
        <taxon>Kitasatospora</taxon>
    </lineage>
</organism>
<dbReference type="PATRIC" id="fig|1348663.4.peg.6141"/>
<evidence type="ECO:0000256" key="2">
    <source>
        <dbReference type="ARBA" id="ARBA00022692"/>
    </source>
</evidence>
<dbReference type="Pfam" id="PF00005">
    <property type="entry name" value="ABC_tran"/>
    <property type="match status" value="1"/>
</dbReference>
<keyword evidence="3" id="KW-0547">Nucleotide-binding</keyword>
<proteinExistence type="predicted"/>
<evidence type="ECO:0000256" key="1">
    <source>
        <dbReference type="ARBA" id="ARBA00004651"/>
    </source>
</evidence>
<dbReference type="InterPro" id="IPR036640">
    <property type="entry name" value="ABC1_TM_sf"/>
</dbReference>
<dbReference type="eggNOG" id="COG1132">
    <property type="taxonomic scope" value="Bacteria"/>
</dbReference>
<evidence type="ECO:0000256" key="6">
    <source>
        <dbReference type="ARBA" id="ARBA00023136"/>
    </source>
</evidence>
<evidence type="ECO:0000256" key="3">
    <source>
        <dbReference type="ARBA" id="ARBA00022741"/>
    </source>
</evidence>
<comment type="subcellular location">
    <subcellularLocation>
        <location evidence="1">Cell membrane</location>
        <topology evidence="1">Multi-pass membrane protein</topology>
    </subcellularLocation>
</comment>
<dbReference type="PROSITE" id="PS50893">
    <property type="entry name" value="ABC_TRANSPORTER_2"/>
    <property type="match status" value="1"/>
</dbReference>
<feature type="transmembrane region" description="Helical" evidence="7">
    <location>
        <begin position="133"/>
        <end position="155"/>
    </location>
</feature>
<reference evidence="10 11" key="1">
    <citation type="submission" date="2014-05" db="EMBL/GenBank/DDBJ databases">
        <title>Draft Genome Sequence of Kitasatospora cheerisanensis KCTC 2395.</title>
        <authorList>
            <person name="Nam D.H."/>
        </authorList>
    </citation>
    <scope>NUCLEOTIDE SEQUENCE [LARGE SCALE GENOMIC DNA]</scope>
    <source>
        <strain evidence="10 11">KCTC 2395</strain>
    </source>
</reference>
<dbReference type="GO" id="GO:0005886">
    <property type="term" value="C:plasma membrane"/>
    <property type="evidence" value="ECO:0007669"/>
    <property type="project" value="UniProtKB-SubCell"/>
</dbReference>
<dbReference type="Gene3D" id="3.40.50.300">
    <property type="entry name" value="P-loop containing nucleotide triphosphate hydrolases"/>
    <property type="match status" value="1"/>
</dbReference>
<keyword evidence="11" id="KW-1185">Reference proteome</keyword>
<dbReference type="GO" id="GO:0016887">
    <property type="term" value="F:ATP hydrolysis activity"/>
    <property type="evidence" value="ECO:0007669"/>
    <property type="project" value="InterPro"/>
</dbReference>
<dbReference type="InterPro" id="IPR003593">
    <property type="entry name" value="AAA+_ATPase"/>
</dbReference>
<dbReference type="SMART" id="SM00382">
    <property type="entry name" value="AAA"/>
    <property type="match status" value="1"/>
</dbReference>
<keyword evidence="2 7" id="KW-0812">Transmembrane</keyword>
<evidence type="ECO:0000259" key="9">
    <source>
        <dbReference type="PROSITE" id="PS50929"/>
    </source>
</evidence>
<dbReference type="Pfam" id="PF00664">
    <property type="entry name" value="ABC_membrane"/>
    <property type="match status" value="1"/>
</dbReference>
<feature type="domain" description="ABC transporter" evidence="8">
    <location>
        <begin position="342"/>
        <end position="589"/>
    </location>
</feature>
<dbReference type="PROSITE" id="PS50929">
    <property type="entry name" value="ABC_TM1F"/>
    <property type="match status" value="1"/>
</dbReference>
<accession>A0A066YVE6</accession>
<dbReference type="SUPFAM" id="SSF52540">
    <property type="entry name" value="P-loop containing nucleoside triphosphate hydrolases"/>
    <property type="match status" value="1"/>
</dbReference>
<evidence type="ECO:0000256" key="7">
    <source>
        <dbReference type="SAM" id="Phobius"/>
    </source>
</evidence>
<dbReference type="AlphaFoldDB" id="A0A066YVE6"/>
<evidence type="ECO:0000313" key="11">
    <source>
        <dbReference type="Proteomes" id="UP000027178"/>
    </source>
</evidence>
<dbReference type="InterPro" id="IPR027417">
    <property type="entry name" value="P-loop_NTPase"/>
</dbReference>
<feature type="transmembrane region" description="Helical" evidence="7">
    <location>
        <begin position="64"/>
        <end position="85"/>
    </location>
</feature>
<dbReference type="InterPro" id="IPR039421">
    <property type="entry name" value="Type_1_exporter"/>
</dbReference>
<evidence type="ECO:0008006" key="12">
    <source>
        <dbReference type="Google" id="ProtNLM"/>
    </source>
</evidence>
<keyword evidence="5 7" id="KW-1133">Transmembrane helix</keyword>
<dbReference type="SUPFAM" id="SSF90123">
    <property type="entry name" value="ABC transporter transmembrane region"/>
    <property type="match status" value="1"/>
</dbReference>
<dbReference type="HOGENOM" id="CLU_000604_84_3_11"/>
<name>A0A066YVE6_9ACTN</name>
<dbReference type="GO" id="GO:0005524">
    <property type="term" value="F:ATP binding"/>
    <property type="evidence" value="ECO:0007669"/>
    <property type="project" value="UniProtKB-KW"/>
</dbReference>
<gene>
    <name evidence="10" type="ORF">KCH_63490</name>
</gene>
<dbReference type="InterPro" id="IPR003439">
    <property type="entry name" value="ABC_transporter-like_ATP-bd"/>
</dbReference>
<comment type="caution">
    <text evidence="10">The sequence shown here is derived from an EMBL/GenBank/DDBJ whole genome shotgun (WGS) entry which is preliminary data.</text>
</comment>